<dbReference type="InterPro" id="IPR004504">
    <property type="entry name" value="DNA_repair_RadA"/>
</dbReference>
<comment type="similarity">
    <text evidence="12">Belongs to the RecA family. RadA subfamily.</text>
</comment>
<organism evidence="14 15">
    <name type="scientific">Candidatus Borrelia fainii</name>
    <dbReference type="NCBI Taxonomy" id="2518322"/>
    <lineage>
        <taxon>Bacteria</taxon>
        <taxon>Pseudomonadati</taxon>
        <taxon>Spirochaetota</taxon>
        <taxon>Spirochaetia</taxon>
        <taxon>Spirochaetales</taxon>
        <taxon>Borreliaceae</taxon>
        <taxon>Borrelia</taxon>
    </lineage>
</organism>
<evidence type="ECO:0000256" key="2">
    <source>
        <dbReference type="ARBA" id="ARBA00022741"/>
    </source>
</evidence>
<dbReference type="InterPro" id="IPR014721">
    <property type="entry name" value="Ribsml_uS5_D2-typ_fold_subgr"/>
</dbReference>
<evidence type="ECO:0000256" key="6">
    <source>
        <dbReference type="ARBA" id="ARBA00022833"/>
    </source>
</evidence>
<proteinExistence type="inferred from homology"/>
<dbReference type="InterPro" id="IPR020588">
    <property type="entry name" value="RecA_ATP-bd"/>
</dbReference>
<dbReference type="SUPFAM" id="SSF52540">
    <property type="entry name" value="P-loop containing nucleoside triphosphate hydrolases"/>
    <property type="match status" value="1"/>
</dbReference>
<evidence type="ECO:0000313" key="14">
    <source>
        <dbReference type="EMBL" id="BDU62899.1"/>
    </source>
</evidence>
<keyword evidence="7 12" id="KW-0067">ATP-binding</keyword>
<dbReference type="InterPro" id="IPR041166">
    <property type="entry name" value="Rubredoxin_2"/>
</dbReference>
<dbReference type="InterPro" id="IPR027417">
    <property type="entry name" value="P-loop_NTPase"/>
</dbReference>
<evidence type="ECO:0000256" key="11">
    <source>
        <dbReference type="NCBIfam" id="TIGR00416"/>
    </source>
</evidence>
<keyword evidence="8" id="KW-0346">Stress response</keyword>
<dbReference type="InterPro" id="IPR008269">
    <property type="entry name" value="Lon_proteolytic"/>
</dbReference>
<evidence type="ECO:0000259" key="13">
    <source>
        <dbReference type="PROSITE" id="PS50162"/>
    </source>
</evidence>
<accession>A0ABM8DJY5</accession>
<dbReference type="Gene3D" id="3.40.50.300">
    <property type="entry name" value="P-loop containing nucleotide triphosphate hydrolases"/>
    <property type="match status" value="1"/>
</dbReference>
<dbReference type="Pfam" id="PF18073">
    <property type="entry name" value="Zn_ribbon_LapB"/>
    <property type="match status" value="1"/>
</dbReference>
<keyword evidence="9 12" id="KW-0238">DNA-binding</keyword>
<dbReference type="InterPro" id="IPR020568">
    <property type="entry name" value="Ribosomal_Su5_D2-typ_SF"/>
</dbReference>
<dbReference type="PANTHER" id="PTHR32472">
    <property type="entry name" value="DNA REPAIR PROTEIN RADA"/>
    <property type="match status" value="1"/>
</dbReference>
<dbReference type="SUPFAM" id="SSF54211">
    <property type="entry name" value="Ribosomal protein S5 domain 2-like"/>
    <property type="match status" value="1"/>
</dbReference>
<sequence>MIKNRDKEIYKCLNCGYKSLKWLGKCPECFSWESLGHYSELKSGYKGDLSKSKNEIFSLRDFKQIDNVRHLTGIEEFDRILGDGIVIGSAILISGEPGIGKSTFLLQISSILSLADKNVLYLAGEESIPQIKLRANRLKIFSDILITNEINVDSLIKMLVNIEPDFIVIDSIQTLHSKEVQGGLGGVAQLKHCVYKLIEWARGKNITLCLVGHITKDGILAGPKVIEHMVDSVFYFEEAEKSLRMLRATKNRFGAINEVGIFEMTGLGLVEIKDPSCIFLEKKEEISSGIAIGIINEGSRVLFVEIQALITRTGMNIPRIFSEKIDSKKISRILAVLSKYLNLSFNNDDVYVNVSGGLRIDDIEIELAVLVALFSAKTNVIINQDLIFTGEISLSGKIKASSNIESKVIAAKKAGFQHVLGANLRENYYNGYEGIESVLGVVRWLVGESKREVQEDSRLKNRYYKKMSVKY</sequence>
<dbReference type="Gene3D" id="3.30.230.10">
    <property type="match status" value="1"/>
</dbReference>
<keyword evidence="2 12" id="KW-0547">Nucleotide-binding</keyword>
<dbReference type="InterPro" id="IPR014774">
    <property type="entry name" value="KaiC-like_dom"/>
</dbReference>
<evidence type="ECO:0000256" key="5">
    <source>
        <dbReference type="ARBA" id="ARBA00022801"/>
    </source>
</evidence>
<evidence type="ECO:0000256" key="1">
    <source>
        <dbReference type="ARBA" id="ARBA00022723"/>
    </source>
</evidence>
<keyword evidence="4 12" id="KW-0863">Zinc-finger</keyword>
<dbReference type="Proteomes" id="UP001317516">
    <property type="component" value="Chromosome"/>
</dbReference>
<feature type="domain" description="RecA family profile 1" evidence="13">
    <location>
        <begin position="66"/>
        <end position="214"/>
    </location>
</feature>
<evidence type="ECO:0000256" key="8">
    <source>
        <dbReference type="ARBA" id="ARBA00023016"/>
    </source>
</evidence>
<keyword evidence="10 12" id="KW-0234">DNA repair</keyword>
<dbReference type="Pfam" id="PF06745">
    <property type="entry name" value="ATPase"/>
    <property type="match status" value="1"/>
</dbReference>
<evidence type="ECO:0000256" key="12">
    <source>
        <dbReference type="RuleBase" id="RU003555"/>
    </source>
</evidence>
<dbReference type="Pfam" id="PF05362">
    <property type="entry name" value="Lon_C"/>
    <property type="match status" value="1"/>
</dbReference>
<reference evidence="14 15" key="1">
    <citation type="submission" date="2022-11" db="EMBL/GenBank/DDBJ databases">
        <title>Genome sequence of clinical isolate of the human pathogenic Borrelia fainii.</title>
        <authorList>
            <person name="Itokawa K."/>
            <person name="Sato K."/>
            <person name="Qiu Y."/>
        </authorList>
    </citation>
    <scope>NUCLEOTIDE SEQUENCE [LARGE SCALE GENOMIC DNA]</scope>
    <source>
        <strain evidence="14 15">Qtaro</strain>
    </source>
</reference>
<keyword evidence="15" id="KW-1185">Reference proteome</keyword>
<dbReference type="PANTHER" id="PTHR32472:SF10">
    <property type="entry name" value="DNA REPAIR PROTEIN RADA-LIKE PROTEIN"/>
    <property type="match status" value="1"/>
</dbReference>
<evidence type="ECO:0000256" key="4">
    <source>
        <dbReference type="ARBA" id="ARBA00022771"/>
    </source>
</evidence>
<evidence type="ECO:0000256" key="10">
    <source>
        <dbReference type="ARBA" id="ARBA00023204"/>
    </source>
</evidence>
<keyword evidence="3 12" id="KW-0227">DNA damage</keyword>
<evidence type="ECO:0000256" key="3">
    <source>
        <dbReference type="ARBA" id="ARBA00022763"/>
    </source>
</evidence>
<keyword evidence="6 12" id="KW-0862">Zinc</keyword>
<dbReference type="EMBL" id="AP027070">
    <property type="protein sequence ID" value="BDU62899.1"/>
    <property type="molecule type" value="Genomic_DNA"/>
</dbReference>
<protein>
    <recommendedName>
        <fullName evidence="11 12">DNA repair protein RadA</fullName>
    </recommendedName>
</protein>
<evidence type="ECO:0000256" key="9">
    <source>
        <dbReference type="ARBA" id="ARBA00023125"/>
    </source>
</evidence>
<gene>
    <name evidence="14" type="primary">radA</name>
    <name evidence="14" type="ORF">BOFE_04390</name>
</gene>
<evidence type="ECO:0000313" key="15">
    <source>
        <dbReference type="Proteomes" id="UP001317516"/>
    </source>
</evidence>
<dbReference type="RefSeq" id="WP_281861375.1">
    <property type="nucleotide sequence ID" value="NZ_AP027070.1"/>
</dbReference>
<dbReference type="SMART" id="SM00382">
    <property type="entry name" value="AAA"/>
    <property type="match status" value="1"/>
</dbReference>
<evidence type="ECO:0000256" key="7">
    <source>
        <dbReference type="ARBA" id="ARBA00022840"/>
    </source>
</evidence>
<comment type="function">
    <text evidence="12">DNA-dependent ATPase involved in processing of recombination intermediates, plays a role in repairing DNA breaks. Stimulates the branch migration of RecA-mediated strand transfer reactions, allowing the 3' invading strand to extend heteroduplex DNA faster. Binds ssDNA in the presence of ADP but not other nucleotides, has ATPase activity that is stimulated by ssDNA and various branched DNA structures, but inhibited by SSB. Does not have RecA's homology-searching function.</text>
</comment>
<dbReference type="PROSITE" id="PS50162">
    <property type="entry name" value="RECA_2"/>
    <property type="match status" value="1"/>
</dbReference>
<name>A0ABM8DJY5_9SPIR</name>
<dbReference type="NCBIfam" id="TIGR00416">
    <property type="entry name" value="sms"/>
    <property type="match status" value="1"/>
</dbReference>
<dbReference type="InterPro" id="IPR003593">
    <property type="entry name" value="AAA+_ATPase"/>
</dbReference>
<dbReference type="PRINTS" id="PR01874">
    <property type="entry name" value="DNAREPAIRADA"/>
</dbReference>
<keyword evidence="5" id="KW-0378">Hydrolase</keyword>
<keyword evidence="1 12" id="KW-0479">Metal-binding</keyword>